<reference evidence="1" key="2">
    <citation type="journal article" date="2015" name="Data Brief">
        <title>Shoot transcriptome of the giant reed, Arundo donax.</title>
        <authorList>
            <person name="Barrero R.A."/>
            <person name="Guerrero F.D."/>
            <person name="Moolhuijzen P."/>
            <person name="Goolsby J.A."/>
            <person name="Tidwell J."/>
            <person name="Bellgard S.E."/>
            <person name="Bellgard M.I."/>
        </authorList>
    </citation>
    <scope>NUCLEOTIDE SEQUENCE</scope>
    <source>
        <tissue evidence="1">Shoot tissue taken approximately 20 cm above the soil surface</tissue>
    </source>
</reference>
<reference evidence="1" key="1">
    <citation type="submission" date="2014-09" db="EMBL/GenBank/DDBJ databases">
        <authorList>
            <person name="Magalhaes I.L.F."/>
            <person name="Oliveira U."/>
            <person name="Santos F.R."/>
            <person name="Vidigal T.H.D.A."/>
            <person name="Brescovit A.D."/>
            <person name="Santos A.J."/>
        </authorList>
    </citation>
    <scope>NUCLEOTIDE SEQUENCE</scope>
    <source>
        <tissue evidence="1">Shoot tissue taken approximately 20 cm above the soil surface</tissue>
    </source>
</reference>
<evidence type="ECO:0000313" key="1">
    <source>
        <dbReference type="EMBL" id="JAE18301.1"/>
    </source>
</evidence>
<name>A0A0A9G6X6_ARUDO</name>
<dbReference type="AlphaFoldDB" id="A0A0A9G6X6"/>
<organism evidence="1">
    <name type="scientific">Arundo donax</name>
    <name type="common">Giant reed</name>
    <name type="synonym">Donax arundinaceus</name>
    <dbReference type="NCBI Taxonomy" id="35708"/>
    <lineage>
        <taxon>Eukaryota</taxon>
        <taxon>Viridiplantae</taxon>
        <taxon>Streptophyta</taxon>
        <taxon>Embryophyta</taxon>
        <taxon>Tracheophyta</taxon>
        <taxon>Spermatophyta</taxon>
        <taxon>Magnoliopsida</taxon>
        <taxon>Liliopsida</taxon>
        <taxon>Poales</taxon>
        <taxon>Poaceae</taxon>
        <taxon>PACMAD clade</taxon>
        <taxon>Arundinoideae</taxon>
        <taxon>Arundineae</taxon>
        <taxon>Arundo</taxon>
    </lineage>
</organism>
<protein>
    <submittedName>
        <fullName evidence="1">Uncharacterized protein</fullName>
    </submittedName>
</protein>
<sequence length="18" mass="2040">MKLTLKQSKATKHDLSNP</sequence>
<proteinExistence type="predicted"/>
<accession>A0A0A9G6X6</accession>
<dbReference type="EMBL" id="GBRH01179595">
    <property type="protein sequence ID" value="JAE18301.1"/>
    <property type="molecule type" value="Transcribed_RNA"/>
</dbReference>